<dbReference type="Pfam" id="PF02617">
    <property type="entry name" value="ClpS"/>
    <property type="match status" value="1"/>
</dbReference>
<dbReference type="STRING" id="1453429.UCYN_10070"/>
<dbReference type="InterPro" id="IPR014719">
    <property type="entry name" value="Ribosomal_bL12_C/ClpS-like"/>
</dbReference>
<dbReference type="KEGG" id="cyu:UCYN_10070"/>
<dbReference type="OrthoDB" id="9796121at2"/>
<reference evidence="3 4" key="1">
    <citation type="journal article" date="2010" name="Nature">
        <title>Metabolic streamlining in an open-ocean nitrogen-fixing cyanobacterium.</title>
        <authorList>
            <person name="Tripp H.J."/>
            <person name="Bench S.R."/>
            <person name="Turk K.A."/>
            <person name="Foster R.A."/>
            <person name="Desany B.A."/>
            <person name="Niazi F."/>
            <person name="Affourtit J.P."/>
            <person name="Zehr J.P."/>
        </authorList>
    </citation>
    <scope>NUCLEOTIDE SEQUENCE [LARGE SCALE GENOMIC DNA]</scope>
    <source>
        <strain evidence="4">ALOHA</strain>
    </source>
</reference>
<feature type="domain" description="Adaptor protein ClpS core" evidence="2">
    <location>
        <begin position="19"/>
        <end position="90"/>
    </location>
</feature>
<dbReference type="EMBL" id="CP001842">
    <property type="protein sequence ID" value="ADB95682.1"/>
    <property type="molecule type" value="Genomic_DNA"/>
</dbReference>
<name>D3EQD2_ATETH</name>
<dbReference type="Proteomes" id="UP000001405">
    <property type="component" value="Chromosome"/>
</dbReference>
<dbReference type="InterPro" id="IPR022935">
    <property type="entry name" value="ClpS"/>
</dbReference>
<dbReference type="RefSeq" id="WP_012954369.1">
    <property type="nucleotide sequence ID" value="NC_013771.1"/>
</dbReference>
<dbReference type="PANTHER" id="PTHR33473:SF19">
    <property type="entry name" value="ATP-DEPENDENT CLP PROTEASE ADAPTER PROTEIN CLPS"/>
    <property type="match status" value="1"/>
</dbReference>
<evidence type="ECO:0000256" key="1">
    <source>
        <dbReference type="HAMAP-Rule" id="MF_00302"/>
    </source>
</evidence>
<gene>
    <name evidence="1" type="primary">clpS</name>
    <name evidence="3" type="ordered locus">UCYN_10070</name>
</gene>
<dbReference type="AlphaFoldDB" id="D3EQD2"/>
<dbReference type="GO" id="GO:0030163">
    <property type="term" value="P:protein catabolic process"/>
    <property type="evidence" value="ECO:0007669"/>
    <property type="project" value="InterPro"/>
</dbReference>
<dbReference type="HAMAP" id="MF_00302">
    <property type="entry name" value="ClpS"/>
    <property type="match status" value="1"/>
</dbReference>
<dbReference type="GO" id="GO:0006508">
    <property type="term" value="P:proteolysis"/>
    <property type="evidence" value="ECO:0007669"/>
    <property type="project" value="UniProtKB-UniRule"/>
</dbReference>
<organism evidence="4">
    <name type="scientific">Atelocyanobacterium thalassa (isolate ALOHA)</name>
    <dbReference type="NCBI Taxonomy" id="1453429"/>
    <lineage>
        <taxon>Bacteria</taxon>
        <taxon>Bacillati</taxon>
        <taxon>Cyanobacteriota</taxon>
        <taxon>Cyanophyceae</taxon>
        <taxon>Oscillatoriophycideae</taxon>
        <taxon>Chroococcales</taxon>
        <taxon>Aphanothecaceae</taxon>
        <taxon>Candidatus Atelocyanobacterium</taxon>
        <taxon>Candidatus Atelocyanobacterium thalassae</taxon>
    </lineage>
</organism>
<keyword evidence="4" id="KW-1185">Reference proteome</keyword>
<proteinExistence type="inferred from homology"/>
<sequence length="97" mass="10901">MVTDVIEKISLNTSTTKKPVPRYKVLLHNDDFNPMDYVVQILMQTISGMTRPQAAEIMMEAHISGTALVITCAFEPAEFYRETLKNHGLSSSIEPDE</sequence>
<dbReference type="PANTHER" id="PTHR33473">
    <property type="entry name" value="ATP-DEPENDENT CLP PROTEASE ADAPTER PROTEIN CLPS1, CHLOROPLASTIC"/>
    <property type="match status" value="1"/>
</dbReference>
<comment type="function">
    <text evidence="1">Involved in the modulation of the specificity of the ClpAP-mediated ATP-dependent protein degradation.</text>
</comment>
<comment type="similarity">
    <text evidence="1">Belongs to the ClpS family.</text>
</comment>
<dbReference type="HOGENOM" id="CLU_134083_1_1_3"/>
<dbReference type="NCBIfam" id="NF000671">
    <property type="entry name" value="PRK00033.1-4"/>
    <property type="match status" value="1"/>
</dbReference>
<dbReference type="Gene3D" id="3.30.1390.10">
    <property type="match status" value="1"/>
</dbReference>
<comment type="subunit">
    <text evidence="1">Binds to the N-terminal domain of the chaperone ClpA.</text>
</comment>
<evidence type="ECO:0000259" key="2">
    <source>
        <dbReference type="Pfam" id="PF02617"/>
    </source>
</evidence>
<dbReference type="SUPFAM" id="SSF54736">
    <property type="entry name" value="ClpS-like"/>
    <property type="match status" value="1"/>
</dbReference>
<protein>
    <recommendedName>
        <fullName evidence="1">ATP-dependent Clp protease adapter protein ClpS</fullName>
    </recommendedName>
</protein>
<dbReference type="InterPro" id="IPR003769">
    <property type="entry name" value="ClpS_core"/>
</dbReference>
<evidence type="ECO:0000313" key="3">
    <source>
        <dbReference type="EMBL" id="ADB95682.1"/>
    </source>
</evidence>
<evidence type="ECO:0000313" key="4">
    <source>
        <dbReference type="Proteomes" id="UP000001405"/>
    </source>
</evidence>
<dbReference type="PATRIC" id="fig|713887.8.peg.937"/>
<accession>D3EQD2</accession>